<dbReference type="InterPro" id="IPR011009">
    <property type="entry name" value="Kinase-like_dom_sf"/>
</dbReference>
<dbReference type="InterPro" id="IPR015897">
    <property type="entry name" value="CHK_kinase-like"/>
</dbReference>
<proteinExistence type="predicted"/>
<accession>A0A1B6LRM4</accession>
<dbReference type="Pfam" id="PF02958">
    <property type="entry name" value="EcKL"/>
    <property type="match status" value="1"/>
</dbReference>
<gene>
    <name evidence="2" type="ORF">g.39992</name>
</gene>
<sequence>MAAPNFPEWLTSDFLKTCLESDEEISGGITVTSHTLEQAVAPGNNYGSNMIRANVRYKKHGDSTNEHTVSLVIKAQLSEDSFAAEQLKDNLKQLYHNETKYYYEFISETRKLSKHNVVPKHYKSPNPYCMVLEDLKVSGFEMVDRRKLLDFDHCKLFAEASAKLHGLGIALNNSNPELIKGFYFENDKLDDYMKLFMGNSLTYMATYLEDKPTYKKQFDIIKELSENGIYWTIYKEMLEVCKTKPIQTLTQADPWCTNMMFRYSSGRVKAIKIVDFQCVKLNSPIVELVMFLSISANLEVRQTRMNDLYQIYCDSLNGNLEEFGCSERLSMEDLNAEVTLLNPLVLLNLCLLPTVLTDAALDMEEHLSVKSSAEEIKESSVYKTVFHSPHFEMNFPWIFDAHDKHGVFDYVLEKVREIKSRK</sequence>
<dbReference type="SUPFAM" id="SSF56112">
    <property type="entry name" value="Protein kinase-like (PK-like)"/>
    <property type="match status" value="1"/>
</dbReference>
<dbReference type="AlphaFoldDB" id="A0A1B6LRM4"/>
<dbReference type="SMART" id="SM00587">
    <property type="entry name" value="CHK"/>
    <property type="match status" value="1"/>
</dbReference>
<dbReference type="EMBL" id="GEBQ01013599">
    <property type="protein sequence ID" value="JAT26378.1"/>
    <property type="molecule type" value="Transcribed_RNA"/>
</dbReference>
<evidence type="ECO:0000259" key="1">
    <source>
        <dbReference type="SMART" id="SM00587"/>
    </source>
</evidence>
<protein>
    <recommendedName>
        <fullName evidence="1">CHK kinase-like domain-containing protein</fullName>
    </recommendedName>
</protein>
<feature type="domain" description="CHK kinase-like" evidence="1">
    <location>
        <begin position="130"/>
        <end position="322"/>
    </location>
</feature>
<dbReference type="PANTHER" id="PTHR11012:SF30">
    <property type="entry name" value="PROTEIN KINASE-LIKE DOMAIN-CONTAINING"/>
    <property type="match status" value="1"/>
</dbReference>
<reference evidence="2" key="1">
    <citation type="submission" date="2015-11" db="EMBL/GenBank/DDBJ databases">
        <title>De novo transcriptome assembly of four potential Pierce s Disease insect vectors from Arizona vineyards.</title>
        <authorList>
            <person name="Tassone E.E."/>
        </authorList>
    </citation>
    <scope>NUCLEOTIDE SEQUENCE</scope>
</reference>
<dbReference type="InterPro" id="IPR004119">
    <property type="entry name" value="EcKL"/>
</dbReference>
<evidence type="ECO:0000313" key="2">
    <source>
        <dbReference type="EMBL" id="JAT26378.1"/>
    </source>
</evidence>
<organism evidence="2">
    <name type="scientific">Graphocephala atropunctata</name>
    <dbReference type="NCBI Taxonomy" id="36148"/>
    <lineage>
        <taxon>Eukaryota</taxon>
        <taxon>Metazoa</taxon>
        <taxon>Ecdysozoa</taxon>
        <taxon>Arthropoda</taxon>
        <taxon>Hexapoda</taxon>
        <taxon>Insecta</taxon>
        <taxon>Pterygota</taxon>
        <taxon>Neoptera</taxon>
        <taxon>Paraneoptera</taxon>
        <taxon>Hemiptera</taxon>
        <taxon>Auchenorrhyncha</taxon>
        <taxon>Membracoidea</taxon>
        <taxon>Cicadellidae</taxon>
        <taxon>Cicadellinae</taxon>
        <taxon>Cicadellini</taxon>
        <taxon>Graphocephala</taxon>
    </lineage>
</organism>
<name>A0A1B6LRM4_9HEMI</name>
<dbReference type="PANTHER" id="PTHR11012">
    <property type="entry name" value="PROTEIN KINASE-LIKE DOMAIN-CONTAINING"/>
    <property type="match status" value="1"/>
</dbReference>